<evidence type="ECO:0000313" key="2">
    <source>
        <dbReference type="Proteomes" id="UP000621799"/>
    </source>
</evidence>
<dbReference type="PANTHER" id="PTHR12526">
    <property type="entry name" value="GLYCOSYLTRANSFERASE"/>
    <property type="match status" value="1"/>
</dbReference>
<name>A0A928Z5U7_9CYAN</name>
<reference evidence="1" key="1">
    <citation type="submission" date="2020-10" db="EMBL/GenBank/DDBJ databases">
        <authorList>
            <person name="Castelo-Branco R."/>
            <person name="Eusebio N."/>
            <person name="Adriana R."/>
            <person name="Vieira A."/>
            <person name="Brugerolle De Fraissinette N."/>
            <person name="Rezende De Castro R."/>
            <person name="Schneider M.P."/>
            <person name="Vasconcelos V."/>
            <person name="Leao P.N."/>
        </authorList>
    </citation>
    <scope>NUCLEOTIDE SEQUENCE</scope>
    <source>
        <strain evidence="1">LEGE 11467</strain>
    </source>
</reference>
<accession>A0A928Z5U7</accession>
<dbReference type="SUPFAM" id="SSF53756">
    <property type="entry name" value="UDP-Glycosyltransferase/glycogen phosphorylase"/>
    <property type="match status" value="1"/>
</dbReference>
<dbReference type="AlphaFoldDB" id="A0A928Z5U7"/>
<sequence length="404" mass="45547">MKFQHHRSTPKVSILVSDLSKSGAGRWGGAVRTFLLARSIQNLGYEVEILGFIFGDEPPDSIPKDLPFKTVPGKNYPGFLASATQLLSQIEGDILYALRPKPTTFGLALLKKMQTQCRVILDIDDWELSWHGGDDWKYQPSLKQFARDILKPNGALRYPDAPFYLKRMESMVSRADEITVHTEFLQKRFGGVYVPNGKDTSLFEPEKYDRETSKKKYGLSGYRILMFPGAPRPYKGVEDVLVALDRLAWPDLRLAIVGGSPYDDYDRQLLSRWGRWIVKLPTCPVEQMPEVVAAADIIVVPQRDVPAARAQFPLKLTDAMAMAKPILATRVGDIPTIIEDGGFLVDPSSPEQIAEQIQWIFEHLEDARERGSKARERCVEHYSINAMSEKLAPLLQSSKVSKLR</sequence>
<keyword evidence="2" id="KW-1185">Reference proteome</keyword>
<dbReference type="RefSeq" id="WP_264319940.1">
    <property type="nucleotide sequence ID" value="NZ_JADEXN010000024.1"/>
</dbReference>
<organism evidence="1 2">
    <name type="scientific">Zarconia navalis LEGE 11467</name>
    <dbReference type="NCBI Taxonomy" id="1828826"/>
    <lineage>
        <taxon>Bacteria</taxon>
        <taxon>Bacillati</taxon>
        <taxon>Cyanobacteriota</taxon>
        <taxon>Cyanophyceae</taxon>
        <taxon>Oscillatoriophycideae</taxon>
        <taxon>Oscillatoriales</taxon>
        <taxon>Oscillatoriales incertae sedis</taxon>
        <taxon>Zarconia</taxon>
        <taxon>Zarconia navalis</taxon>
    </lineage>
</organism>
<dbReference type="Gene3D" id="3.40.50.2000">
    <property type="entry name" value="Glycogen Phosphorylase B"/>
    <property type="match status" value="2"/>
</dbReference>
<evidence type="ECO:0000313" key="1">
    <source>
        <dbReference type="EMBL" id="MBE9039682.1"/>
    </source>
</evidence>
<dbReference type="Pfam" id="PF13692">
    <property type="entry name" value="Glyco_trans_1_4"/>
    <property type="match status" value="1"/>
</dbReference>
<dbReference type="EMBL" id="JADEXN010000024">
    <property type="protein sequence ID" value="MBE9039682.1"/>
    <property type="molecule type" value="Genomic_DNA"/>
</dbReference>
<comment type="caution">
    <text evidence="1">The sequence shown here is derived from an EMBL/GenBank/DDBJ whole genome shotgun (WGS) entry which is preliminary data.</text>
</comment>
<dbReference type="CDD" id="cd03801">
    <property type="entry name" value="GT4_PimA-like"/>
    <property type="match status" value="1"/>
</dbReference>
<protein>
    <submittedName>
        <fullName evidence="1">Glycosyltransferase family 4 protein</fullName>
    </submittedName>
</protein>
<proteinExistence type="predicted"/>
<gene>
    <name evidence="1" type="ORF">IQ235_02585</name>
</gene>
<dbReference type="Proteomes" id="UP000621799">
    <property type="component" value="Unassembled WGS sequence"/>
</dbReference>